<evidence type="ECO:0000256" key="1">
    <source>
        <dbReference type="SAM" id="Coils"/>
    </source>
</evidence>
<proteinExistence type="predicted"/>
<evidence type="ECO:0000313" key="4">
    <source>
        <dbReference type="Proteomes" id="UP000594262"/>
    </source>
</evidence>
<keyword evidence="4" id="KW-1185">Reference proteome</keyword>
<accession>A0A7M5UGG0</accession>
<dbReference type="Gene3D" id="1.20.120.330">
    <property type="entry name" value="Nucleotidyltransferases domain 2"/>
    <property type="match status" value="1"/>
</dbReference>
<dbReference type="Gene3D" id="1.20.5.170">
    <property type="match status" value="1"/>
</dbReference>
<evidence type="ECO:0000259" key="2">
    <source>
        <dbReference type="Pfam" id="PF12205"/>
    </source>
</evidence>
<feature type="coiled-coil region" evidence="1">
    <location>
        <begin position="37"/>
        <end position="71"/>
    </location>
</feature>
<dbReference type="OrthoDB" id="5588096at2759"/>
<dbReference type="EnsemblMetazoa" id="CLYHEMT000757.3">
    <property type="protein sequence ID" value="CLYHEMP000757.3"/>
    <property type="gene ID" value="CLYHEMG000757"/>
</dbReference>
<name>A0A7M5UGG0_9CNID</name>
<dbReference type="InterPro" id="IPR047161">
    <property type="entry name" value="GIT-like"/>
</dbReference>
<dbReference type="GO" id="GO:0032012">
    <property type="term" value="P:regulation of ARF protein signal transduction"/>
    <property type="evidence" value="ECO:0007669"/>
    <property type="project" value="InterPro"/>
</dbReference>
<dbReference type="GO" id="GO:0031267">
    <property type="term" value="F:small GTPase binding"/>
    <property type="evidence" value="ECO:0007669"/>
    <property type="project" value="TreeGrafter"/>
</dbReference>
<feature type="domain" description="ARF GTPase-activating protein GIT1 C-terminal" evidence="2">
    <location>
        <begin position="151"/>
        <end position="199"/>
    </location>
</feature>
<dbReference type="GO" id="GO:0005096">
    <property type="term" value="F:GTPase activator activity"/>
    <property type="evidence" value="ECO:0007669"/>
    <property type="project" value="InterPro"/>
</dbReference>
<dbReference type="InterPro" id="IPR022018">
    <property type="entry name" value="GIT1_C"/>
</dbReference>
<organism evidence="3 4">
    <name type="scientific">Clytia hemisphaerica</name>
    <dbReference type="NCBI Taxonomy" id="252671"/>
    <lineage>
        <taxon>Eukaryota</taxon>
        <taxon>Metazoa</taxon>
        <taxon>Cnidaria</taxon>
        <taxon>Hydrozoa</taxon>
        <taxon>Hydroidolina</taxon>
        <taxon>Leptothecata</taxon>
        <taxon>Obeliida</taxon>
        <taxon>Clytiidae</taxon>
        <taxon>Clytia</taxon>
    </lineage>
</organism>
<dbReference type="AlphaFoldDB" id="A0A7M5UGG0"/>
<dbReference type="GO" id="GO:0008277">
    <property type="term" value="P:regulation of G protein-coupled receptor signaling pathway"/>
    <property type="evidence" value="ECO:0007669"/>
    <property type="project" value="TreeGrafter"/>
</dbReference>
<evidence type="ECO:0000313" key="3">
    <source>
        <dbReference type="EnsemblMetazoa" id="CLYHEMP000757.3"/>
    </source>
</evidence>
<reference evidence="3" key="1">
    <citation type="submission" date="2021-01" db="UniProtKB">
        <authorList>
            <consortium name="EnsemblMetazoa"/>
        </authorList>
    </citation>
    <scope>IDENTIFICATION</scope>
</reference>
<dbReference type="PANTHER" id="PTHR46097:SF3">
    <property type="entry name" value="ARF GTPASE-ACTIVATING PROTEIN GIT"/>
    <property type="match status" value="1"/>
</dbReference>
<dbReference type="Proteomes" id="UP000594262">
    <property type="component" value="Unplaced"/>
</dbReference>
<dbReference type="PANTHER" id="PTHR46097">
    <property type="entry name" value="G PROTEIN-COUPLED RECEPTOR KINASE INTERACTING ARFGAP"/>
    <property type="match status" value="1"/>
</dbReference>
<protein>
    <recommendedName>
        <fullName evidence="2">ARF GTPase-activating protein GIT1 C-terminal domain-containing protein</fullName>
    </recommendedName>
</protein>
<sequence length="226" mass="25355">MFGFLKKPKEIVEGKDRDLQAKVHELQDQKHSLGQEINLLRSMVQKLMQENAGLRAQIAQVMVERDDLEQRLNMVQYDRPTNNNMSLEALSLQLSSQSFSMVGDSNYDNVSYKNPSPPVMSSHDLNVDSSEDSTAYRTEDDIEIPSGPSQSQIVMATEQITKKIQELLQAAQGGQNSKYVECSSNISAAVTDMANLFPEVCKLILLVVALFLRLEFTTADLLEFSF</sequence>
<dbReference type="Pfam" id="PF12205">
    <property type="entry name" value="GIT1_C"/>
    <property type="match status" value="1"/>
</dbReference>
<keyword evidence="1" id="KW-0175">Coiled coil</keyword>